<evidence type="ECO:0000313" key="2">
    <source>
        <dbReference type="Proteomes" id="UP000247152"/>
    </source>
</evidence>
<evidence type="ECO:0000313" key="1">
    <source>
        <dbReference type="EMBL" id="PWY57077.1"/>
    </source>
</evidence>
<protein>
    <submittedName>
        <fullName evidence="1">Uncharacterized protein</fullName>
    </submittedName>
</protein>
<dbReference type="EMBL" id="QHJG01000004">
    <property type="protein sequence ID" value="PWY57077.1"/>
    <property type="molecule type" value="Genomic_DNA"/>
</dbReference>
<reference evidence="1 2" key="1">
    <citation type="submission" date="2018-05" db="EMBL/GenBank/DDBJ databases">
        <title>Legionella qingyii sp.nov., whole genome shotgun sequence.</title>
        <authorList>
            <person name="Wu H."/>
            <person name="Zhu Q."/>
            <person name="Hu C."/>
        </authorList>
    </citation>
    <scope>NUCLEOTIDE SEQUENCE [LARGE SCALE GENOMIC DNA]</scope>
    <source>
        <strain evidence="1 2">HEB18</strain>
    </source>
</reference>
<comment type="caution">
    <text evidence="1">The sequence shown here is derived from an EMBL/GenBank/DDBJ whole genome shotgun (WGS) entry which is preliminary data.</text>
</comment>
<gene>
    <name evidence="1" type="ORF">DGG96_03570</name>
</gene>
<name>A0A317U8P5_9GAMM</name>
<sequence>MPHKAVLVLDCIKDFDKLFSETLKKVQVCWLLERQDVKVIFKLIGDKTAVALGLEPSVVVQGALLRIMVRGHKKVVVRKRKIIRFASELVIFRYCYRNFLQKTIRCRFSFRLVY</sequence>
<organism evidence="1 2">
    <name type="scientific">Legionella qingyii</name>
    <dbReference type="NCBI Taxonomy" id="2184757"/>
    <lineage>
        <taxon>Bacteria</taxon>
        <taxon>Pseudomonadati</taxon>
        <taxon>Pseudomonadota</taxon>
        <taxon>Gammaproteobacteria</taxon>
        <taxon>Legionellales</taxon>
        <taxon>Legionellaceae</taxon>
        <taxon>Legionella</taxon>
    </lineage>
</organism>
<accession>A0A317U8P5</accession>
<dbReference type="Proteomes" id="UP000247152">
    <property type="component" value="Unassembled WGS sequence"/>
</dbReference>
<dbReference type="AlphaFoldDB" id="A0A317U8P5"/>
<proteinExistence type="predicted"/>